<dbReference type="RefSeq" id="WP_138156477.1">
    <property type="nucleotide sequence ID" value="NZ_CP039381.1"/>
</dbReference>
<dbReference type="PANTHER" id="PTHR46333:SF2">
    <property type="entry name" value="CYTOKINESIS PROTEIN 3"/>
    <property type="match status" value="1"/>
</dbReference>
<name>A0A4P8XWN6_9FIRM</name>
<dbReference type="SMART" id="SM00460">
    <property type="entry name" value="TGc"/>
    <property type="match status" value="1"/>
</dbReference>
<protein>
    <recommendedName>
        <fullName evidence="1">Transglutaminase-like domain-containing protein</fullName>
    </recommendedName>
</protein>
<dbReference type="OrthoDB" id="9788327at2"/>
<evidence type="ECO:0000313" key="2">
    <source>
        <dbReference type="EMBL" id="QCT06400.1"/>
    </source>
</evidence>
<dbReference type="PROSITE" id="PS51257">
    <property type="entry name" value="PROKAR_LIPOPROTEIN"/>
    <property type="match status" value="1"/>
</dbReference>
<gene>
    <name evidence="2" type="ORF">E5Z56_03110</name>
</gene>
<dbReference type="InterPro" id="IPR052557">
    <property type="entry name" value="CAP/Cytokinesis_protein"/>
</dbReference>
<dbReference type="InterPro" id="IPR002931">
    <property type="entry name" value="Transglutaminase-like"/>
</dbReference>
<proteinExistence type="predicted"/>
<dbReference type="PANTHER" id="PTHR46333">
    <property type="entry name" value="CYTOKINESIS PROTEIN 3"/>
    <property type="match status" value="1"/>
</dbReference>
<keyword evidence="3" id="KW-1185">Reference proteome</keyword>
<sequence length="442" mass="50601">MKKQILALFMGCVLLGSFVGCNETKKPAESKTTTTTVSNENLNKDKDDTDYKDIDIKQSEKSDYYTPIEIKNGYNSLQTDDQRKFYDLVMESTNSVAEEKDENDIYPCSIVNMEDTVLTQAEIRLVITAVKEDNPMLFWLTDKFGFSNTEGYTAVQLYSYEPPEKIKTMQNKLNKEVNKFINSVEYGLDDFSLELLAHDYINDRCKYDDDVKDSDDDYLAFTPYGAIVNGNAVCEGYAKAFGYLLSQLGIESKGIVGKGSQELHMWNAVKINGNWYYTDISWDDGKEYSRYDYFNITESQLKKDHTISKVYSKCSSDEVNGTNGVKAINFNLSIPECDSTEENYYVKKAVHFTDLYSYQNDEMTNALYNAANNKEKYFHIYIDPVYLEYNGAVDQLFVSGDQLFFTYIDTVNSMYPSNYIDKSGVSIIKKENLSVVTVKLSY</sequence>
<reference evidence="2 3" key="1">
    <citation type="submission" date="2019-04" db="EMBL/GenBank/DDBJ databases">
        <authorList>
            <person name="Embree M."/>
            <person name="Gaffney J.R."/>
        </authorList>
    </citation>
    <scope>NUCLEOTIDE SEQUENCE [LARGE SCALE GENOMIC DNA]</scope>
    <source>
        <strain evidence="2 3">JE7A12</strain>
    </source>
</reference>
<evidence type="ECO:0000313" key="3">
    <source>
        <dbReference type="Proteomes" id="UP000301475"/>
    </source>
</evidence>
<dbReference type="AlphaFoldDB" id="A0A4P8XWN6"/>
<dbReference type="KEGG" id="ruj:E5Z56_03110"/>
<organism evidence="2 3">
    <name type="scientific">Ruminococcus bovis</name>
    <dbReference type="NCBI Taxonomy" id="2564099"/>
    <lineage>
        <taxon>Bacteria</taxon>
        <taxon>Bacillati</taxon>
        <taxon>Bacillota</taxon>
        <taxon>Clostridia</taxon>
        <taxon>Eubacteriales</taxon>
        <taxon>Oscillospiraceae</taxon>
        <taxon>Ruminococcus</taxon>
    </lineage>
</organism>
<feature type="domain" description="Transglutaminase-like" evidence="1">
    <location>
        <begin position="226"/>
        <end position="282"/>
    </location>
</feature>
<dbReference type="InterPro" id="IPR038765">
    <property type="entry name" value="Papain-like_cys_pep_sf"/>
</dbReference>
<dbReference type="EMBL" id="CP039381">
    <property type="protein sequence ID" value="QCT06400.1"/>
    <property type="molecule type" value="Genomic_DNA"/>
</dbReference>
<dbReference type="GO" id="GO:0005737">
    <property type="term" value="C:cytoplasm"/>
    <property type="evidence" value="ECO:0007669"/>
    <property type="project" value="TreeGrafter"/>
</dbReference>
<dbReference type="Gene3D" id="3.10.620.30">
    <property type="match status" value="1"/>
</dbReference>
<accession>A0A4P8XWN6</accession>
<dbReference type="Pfam" id="PF01841">
    <property type="entry name" value="Transglut_core"/>
    <property type="match status" value="1"/>
</dbReference>
<dbReference type="Proteomes" id="UP000301475">
    <property type="component" value="Chromosome"/>
</dbReference>
<dbReference type="SUPFAM" id="SSF54001">
    <property type="entry name" value="Cysteine proteinases"/>
    <property type="match status" value="1"/>
</dbReference>
<evidence type="ECO:0000259" key="1">
    <source>
        <dbReference type="SMART" id="SM00460"/>
    </source>
</evidence>